<feature type="transmembrane region" description="Helical" evidence="1">
    <location>
        <begin position="137"/>
        <end position="158"/>
    </location>
</feature>
<evidence type="ECO:0000313" key="2">
    <source>
        <dbReference type="EMBL" id="MFD1541099.1"/>
    </source>
</evidence>
<organism evidence="2 3">
    <name type="scientific">Nonomuraea guangzhouensis</name>
    <dbReference type="NCBI Taxonomy" id="1291555"/>
    <lineage>
        <taxon>Bacteria</taxon>
        <taxon>Bacillati</taxon>
        <taxon>Actinomycetota</taxon>
        <taxon>Actinomycetes</taxon>
        <taxon>Streptosporangiales</taxon>
        <taxon>Streptosporangiaceae</taxon>
        <taxon>Nonomuraea</taxon>
    </lineage>
</organism>
<accession>A0ABW4GF77</accession>
<dbReference type="EMBL" id="JBHUCM010000024">
    <property type="protein sequence ID" value="MFD1541099.1"/>
    <property type="molecule type" value="Genomic_DNA"/>
</dbReference>
<evidence type="ECO:0000313" key="3">
    <source>
        <dbReference type="Proteomes" id="UP001597097"/>
    </source>
</evidence>
<feature type="transmembrane region" description="Helical" evidence="1">
    <location>
        <begin position="170"/>
        <end position="193"/>
    </location>
</feature>
<gene>
    <name evidence="2" type="ORF">ACFSJ0_28875</name>
</gene>
<protein>
    <submittedName>
        <fullName evidence="2">DUF4184 family protein</fullName>
    </submittedName>
</protein>
<dbReference type="Pfam" id="PF13803">
    <property type="entry name" value="DUF4184"/>
    <property type="match status" value="1"/>
</dbReference>
<dbReference type="Proteomes" id="UP001597097">
    <property type="component" value="Unassembled WGS sequence"/>
</dbReference>
<evidence type="ECO:0000256" key="1">
    <source>
        <dbReference type="SAM" id="Phobius"/>
    </source>
</evidence>
<feature type="transmembrane region" description="Helical" evidence="1">
    <location>
        <begin position="213"/>
        <end position="234"/>
    </location>
</feature>
<keyword evidence="1" id="KW-1133">Transmembrane helix</keyword>
<feature type="transmembrane region" description="Helical" evidence="1">
    <location>
        <begin position="87"/>
        <end position="107"/>
    </location>
</feature>
<dbReference type="RefSeq" id="WP_378622984.1">
    <property type="nucleotide sequence ID" value="NZ_JBHUCM010000024.1"/>
</dbReference>
<feature type="transmembrane region" description="Helical" evidence="1">
    <location>
        <begin position="44"/>
        <end position="66"/>
    </location>
</feature>
<keyword evidence="1" id="KW-0472">Membrane</keyword>
<comment type="caution">
    <text evidence="2">The sequence shown here is derived from an EMBL/GenBank/DDBJ whole genome shotgun (WGS) entry which is preliminary data.</text>
</comment>
<keyword evidence="1" id="KW-0812">Transmembrane</keyword>
<sequence>MSHIAAILPVRRWLPSSALAIGAVLPDAPYYLPLPFSSASTHAWWGPLVLGLPAGVVLLVVFHQVLRAPLTALAPAGLRARLPEPTRPTPAAVVAALLAGMATHLLWDAFTQVGGFAVQHWQALRQPVIGAHRVFNILMYVSSAGGLVILAGWLVLWYRRAPVWPGRAPGVVLGRARGVVLAAAVLAMAAGAARGAASDRAAVSDYDLVRSTILGGVDGAALILACYVLAWHGWTALRGRRLSRGEAVTADQPGSGR</sequence>
<feature type="transmembrane region" description="Helical" evidence="1">
    <location>
        <begin position="12"/>
        <end position="32"/>
    </location>
</feature>
<dbReference type="InterPro" id="IPR025238">
    <property type="entry name" value="DUF4184"/>
</dbReference>
<name>A0ABW4GF77_9ACTN</name>
<proteinExistence type="predicted"/>
<keyword evidence="3" id="KW-1185">Reference proteome</keyword>
<reference evidence="3" key="1">
    <citation type="journal article" date="2019" name="Int. J. Syst. Evol. Microbiol.">
        <title>The Global Catalogue of Microorganisms (GCM) 10K type strain sequencing project: providing services to taxonomists for standard genome sequencing and annotation.</title>
        <authorList>
            <consortium name="The Broad Institute Genomics Platform"/>
            <consortium name="The Broad Institute Genome Sequencing Center for Infectious Disease"/>
            <person name="Wu L."/>
            <person name="Ma J."/>
        </authorList>
    </citation>
    <scope>NUCLEOTIDE SEQUENCE [LARGE SCALE GENOMIC DNA]</scope>
    <source>
        <strain evidence="3">CGMCC 1.15399</strain>
    </source>
</reference>